<protein>
    <submittedName>
        <fullName evidence="1">Uncharacterized protein</fullName>
    </submittedName>
</protein>
<dbReference type="RefSeq" id="WP_011922952.1">
    <property type="nucleotide sequence ID" value="NC_009444.1"/>
</dbReference>
<accession>A4V7Q4</accession>
<evidence type="ECO:0000313" key="1">
    <source>
        <dbReference type="EMBL" id="CAM96176.1"/>
    </source>
</evidence>
<dbReference type="Proteomes" id="UP000002332">
    <property type="component" value="Plasmid pQBR103"/>
</dbReference>
<organism evidence="1 2">
    <name type="scientific">Pseudomonas fluorescens (strain SBW25)</name>
    <dbReference type="NCBI Taxonomy" id="216595"/>
    <lineage>
        <taxon>Bacteria</taxon>
        <taxon>Pseudomonadati</taxon>
        <taxon>Pseudomonadota</taxon>
        <taxon>Gammaproteobacteria</taxon>
        <taxon>Pseudomonadales</taxon>
        <taxon>Pseudomonadaceae</taxon>
        <taxon>Pseudomonas</taxon>
    </lineage>
</organism>
<geneLocation type="plasmid" evidence="1 2">
    <name>pQBR103</name>
</geneLocation>
<gene>
    <name evidence="1" type="ordered locus">pQBR0144</name>
</gene>
<keyword evidence="1" id="KW-0614">Plasmid</keyword>
<dbReference type="AlphaFoldDB" id="A4V7Q4"/>
<dbReference type="EMBL" id="AM235768">
    <property type="protein sequence ID" value="CAM96176.1"/>
    <property type="molecule type" value="Genomic_DNA"/>
</dbReference>
<reference evidence="1 2" key="1">
    <citation type="journal article" date="2007" name="ISME J.">
        <title>Sequence-based analysis of pQBR103; a representative of a unique, transfer-proficient mega plasmid resident in the microbial community of sugar beet.</title>
        <authorList>
            <person name="Tett A."/>
            <person name="Spiers A.J."/>
            <person name="Crossman L.C."/>
            <person name="Ager D."/>
            <person name="Ciric L."/>
            <person name="Dow J.M."/>
            <person name="Fry J.C."/>
            <person name="Harris D."/>
            <person name="Lilley A."/>
            <person name="Oliver A."/>
            <person name="Parkhill J."/>
            <person name="Quail M.A."/>
            <person name="Rainey P.B."/>
            <person name="Saunders N.J."/>
            <person name="Seeger K."/>
            <person name="Snyder L.A.S."/>
            <person name="Squares R."/>
            <person name="Thomas C.M."/>
            <person name="Turner S.L."/>
            <person name="Zhang X.-X."/>
            <person name="Field D."/>
            <person name="Bailey M.J."/>
        </authorList>
    </citation>
    <scope>NUCLEOTIDE SEQUENCE [LARGE SCALE GENOMIC DNA]</scope>
    <source>
        <strain evidence="1 2">SBW25</strain>
    </source>
</reference>
<sequence>MDDQEWLLAARRAEQPCVIHFLVCPHSPASGVLLNPLGNPVLTDYSKVDWKGLATAARATIEGQVPKSVGVYIADDASDVMDVMHMSTDTGQPFTNEPRFDHRIKAALSQLTMKDIKAGITHVSKRIPGIHLNTPINGKRPPLGALVLSLKFVRATQMIDYMTGATDDLFGAPAMVATFEGYKPAPTQGEMPAYLREWLTSEFGVVYGAGCSVLAVERTFSI</sequence>
<name>A4V7Q4_PSEFS</name>
<proteinExistence type="predicted"/>
<evidence type="ECO:0000313" key="2">
    <source>
        <dbReference type="Proteomes" id="UP000002332"/>
    </source>
</evidence>